<name>A0AA88HKM9_ARTSF</name>
<gene>
    <name evidence="2" type="ORF">QYM36_013138</name>
</gene>
<evidence type="ECO:0000313" key="2">
    <source>
        <dbReference type="EMBL" id="KAK2709371.1"/>
    </source>
</evidence>
<accession>A0AA88HKM9</accession>
<feature type="transmembrane region" description="Helical" evidence="1">
    <location>
        <begin position="69"/>
        <end position="94"/>
    </location>
</feature>
<dbReference type="Proteomes" id="UP001187531">
    <property type="component" value="Unassembled WGS sequence"/>
</dbReference>
<keyword evidence="1" id="KW-1133">Transmembrane helix</keyword>
<keyword evidence="3" id="KW-1185">Reference proteome</keyword>
<sequence length="133" mass="14693">MTSDEGVALLTTASPPDYSSRGATLQTPSSENVMNRRVNETILKTVPGLRKTFFGKVSHEDNIFTTIRFGAILISTIITCSSCLLLILAALYALKFCNIGLSERMYSMDDEDAWRIVTTLRQPDVEVGEGRVE</sequence>
<proteinExistence type="predicted"/>
<protein>
    <submittedName>
        <fullName evidence="2">Uncharacterized protein</fullName>
    </submittedName>
</protein>
<evidence type="ECO:0000256" key="1">
    <source>
        <dbReference type="SAM" id="Phobius"/>
    </source>
</evidence>
<keyword evidence="1" id="KW-0472">Membrane</keyword>
<comment type="caution">
    <text evidence="2">The sequence shown here is derived from an EMBL/GenBank/DDBJ whole genome shotgun (WGS) entry which is preliminary data.</text>
</comment>
<organism evidence="2 3">
    <name type="scientific">Artemia franciscana</name>
    <name type="common">Brine shrimp</name>
    <name type="synonym">Artemia sanfranciscana</name>
    <dbReference type="NCBI Taxonomy" id="6661"/>
    <lineage>
        <taxon>Eukaryota</taxon>
        <taxon>Metazoa</taxon>
        <taxon>Ecdysozoa</taxon>
        <taxon>Arthropoda</taxon>
        <taxon>Crustacea</taxon>
        <taxon>Branchiopoda</taxon>
        <taxon>Anostraca</taxon>
        <taxon>Artemiidae</taxon>
        <taxon>Artemia</taxon>
    </lineage>
</organism>
<dbReference type="EMBL" id="JAVRJZ010000017">
    <property type="protein sequence ID" value="KAK2709371.1"/>
    <property type="molecule type" value="Genomic_DNA"/>
</dbReference>
<dbReference type="AlphaFoldDB" id="A0AA88HKM9"/>
<evidence type="ECO:0000313" key="3">
    <source>
        <dbReference type="Proteomes" id="UP001187531"/>
    </source>
</evidence>
<keyword evidence="1" id="KW-0812">Transmembrane</keyword>
<reference evidence="2" key="1">
    <citation type="submission" date="2023-07" db="EMBL/GenBank/DDBJ databases">
        <title>Chromosome-level genome assembly of Artemia franciscana.</title>
        <authorList>
            <person name="Jo E."/>
        </authorList>
    </citation>
    <scope>NUCLEOTIDE SEQUENCE</scope>
    <source>
        <tissue evidence="2">Whole body</tissue>
    </source>
</reference>